<dbReference type="EMBL" id="JBHSWB010000002">
    <property type="protein sequence ID" value="MFC6662885.1"/>
    <property type="molecule type" value="Genomic_DNA"/>
</dbReference>
<sequence>MTGPVIGLPGFWEALTPEELATLQALARIYQPLLSPLAQLAGPCPATQERVACAQICCDYLATGKGNGQSFEVVMGLALLIKAYDGMAAAQKAEAVMKGVRAVPMTTLSVKFLDARGFIPKGSVPA</sequence>
<evidence type="ECO:0000313" key="2">
    <source>
        <dbReference type="Proteomes" id="UP001596317"/>
    </source>
</evidence>
<name>A0ABW1ZRS4_9DEIO</name>
<dbReference type="RefSeq" id="WP_380058802.1">
    <property type="nucleotide sequence ID" value="NZ_JBHSWB010000002.1"/>
</dbReference>
<comment type="caution">
    <text evidence="1">The sequence shown here is derived from an EMBL/GenBank/DDBJ whole genome shotgun (WGS) entry which is preliminary data.</text>
</comment>
<organism evidence="1 2">
    <name type="scientific">Deinococcus multiflagellatus</name>
    <dbReference type="NCBI Taxonomy" id="1656887"/>
    <lineage>
        <taxon>Bacteria</taxon>
        <taxon>Thermotogati</taxon>
        <taxon>Deinococcota</taxon>
        <taxon>Deinococci</taxon>
        <taxon>Deinococcales</taxon>
        <taxon>Deinococcaceae</taxon>
        <taxon>Deinococcus</taxon>
    </lineage>
</organism>
<keyword evidence="2" id="KW-1185">Reference proteome</keyword>
<gene>
    <name evidence="1" type="ORF">ACFP90_22850</name>
</gene>
<proteinExistence type="predicted"/>
<protein>
    <submittedName>
        <fullName evidence="1">Uncharacterized protein</fullName>
    </submittedName>
</protein>
<dbReference type="Proteomes" id="UP001596317">
    <property type="component" value="Unassembled WGS sequence"/>
</dbReference>
<accession>A0ABW1ZRS4</accession>
<evidence type="ECO:0000313" key="1">
    <source>
        <dbReference type="EMBL" id="MFC6662885.1"/>
    </source>
</evidence>
<reference evidence="2" key="1">
    <citation type="journal article" date="2019" name="Int. J. Syst. Evol. Microbiol.">
        <title>The Global Catalogue of Microorganisms (GCM) 10K type strain sequencing project: providing services to taxonomists for standard genome sequencing and annotation.</title>
        <authorList>
            <consortium name="The Broad Institute Genomics Platform"/>
            <consortium name="The Broad Institute Genome Sequencing Center for Infectious Disease"/>
            <person name="Wu L."/>
            <person name="Ma J."/>
        </authorList>
    </citation>
    <scope>NUCLEOTIDE SEQUENCE [LARGE SCALE GENOMIC DNA]</scope>
    <source>
        <strain evidence="2">CCUG 63830</strain>
    </source>
</reference>